<protein>
    <submittedName>
        <fullName evidence="1">Uncharacterized protein</fullName>
    </submittedName>
</protein>
<dbReference type="Proteomes" id="UP001057402">
    <property type="component" value="Chromosome 4"/>
</dbReference>
<evidence type="ECO:0000313" key="2">
    <source>
        <dbReference type="Proteomes" id="UP001057402"/>
    </source>
</evidence>
<accession>A0ACB9RJX9</accession>
<comment type="caution">
    <text evidence="1">The sequence shown here is derived from an EMBL/GenBank/DDBJ whole genome shotgun (WGS) entry which is preliminary data.</text>
</comment>
<dbReference type="EMBL" id="CM042883">
    <property type="protein sequence ID" value="KAI4379010.1"/>
    <property type="molecule type" value="Genomic_DNA"/>
</dbReference>
<gene>
    <name evidence="1" type="ORF">MLD38_016418</name>
</gene>
<name>A0ACB9RJX9_9MYRT</name>
<organism evidence="1 2">
    <name type="scientific">Melastoma candidum</name>
    <dbReference type="NCBI Taxonomy" id="119954"/>
    <lineage>
        <taxon>Eukaryota</taxon>
        <taxon>Viridiplantae</taxon>
        <taxon>Streptophyta</taxon>
        <taxon>Embryophyta</taxon>
        <taxon>Tracheophyta</taxon>
        <taxon>Spermatophyta</taxon>
        <taxon>Magnoliopsida</taxon>
        <taxon>eudicotyledons</taxon>
        <taxon>Gunneridae</taxon>
        <taxon>Pentapetalae</taxon>
        <taxon>rosids</taxon>
        <taxon>malvids</taxon>
        <taxon>Myrtales</taxon>
        <taxon>Melastomataceae</taxon>
        <taxon>Melastomatoideae</taxon>
        <taxon>Melastomateae</taxon>
        <taxon>Melastoma</taxon>
    </lineage>
</organism>
<proteinExistence type="predicted"/>
<keyword evidence="2" id="KW-1185">Reference proteome</keyword>
<reference evidence="2" key="1">
    <citation type="journal article" date="2023" name="Front. Plant Sci.">
        <title>Chromosomal-level genome assembly of Melastoma candidum provides insights into trichome evolution.</title>
        <authorList>
            <person name="Zhong Y."/>
            <person name="Wu W."/>
            <person name="Sun C."/>
            <person name="Zou P."/>
            <person name="Liu Y."/>
            <person name="Dai S."/>
            <person name="Zhou R."/>
        </authorList>
    </citation>
    <scope>NUCLEOTIDE SEQUENCE [LARGE SCALE GENOMIC DNA]</scope>
</reference>
<sequence length="163" mass="17406">MAPAQKPRIELCLENHSGFSGNDGSGSSSVSKSNIFYDRPRNTVDFALTVVLDPAHIPHINAAGGAAWLPYCVSVRLRYCFGENAYVTFIGMEGSHGGWACWSNTDDWEKCKQRVARTVEGSSGSGDTTQGRLKAVADNVQRALHLCLQSLRDGSGAASSGPT</sequence>
<evidence type="ECO:0000313" key="1">
    <source>
        <dbReference type="EMBL" id="KAI4379010.1"/>
    </source>
</evidence>